<dbReference type="OrthoDB" id="9786424at2"/>
<reference evidence="1 2" key="1">
    <citation type="submission" date="2019-08" db="EMBL/GenBank/DDBJ databases">
        <title>Genome sequence of Gelidibacter salicanalis IC162T.</title>
        <authorList>
            <person name="Bowman J.P."/>
        </authorList>
    </citation>
    <scope>NUCLEOTIDE SEQUENCE [LARGE SCALE GENOMIC DNA]</scope>
    <source>
        <strain evidence="1 2">IC162</strain>
    </source>
</reference>
<keyword evidence="2" id="KW-1185">Reference proteome</keyword>
<dbReference type="GO" id="GO:0005829">
    <property type="term" value="C:cytosol"/>
    <property type="evidence" value="ECO:0007669"/>
    <property type="project" value="TreeGrafter"/>
</dbReference>
<dbReference type="InterPro" id="IPR042252">
    <property type="entry name" value="MtfA_N"/>
</dbReference>
<name>A0A5C7AIG9_9FLAO</name>
<dbReference type="InterPro" id="IPR010384">
    <property type="entry name" value="MtfA_fam"/>
</dbReference>
<gene>
    <name evidence="1" type="ORF">ES711_10130</name>
</gene>
<dbReference type="EMBL" id="VORX01000004">
    <property type="protein sequence ID" value="TXE07784.1"/>
    <property type="molecule type" value="Genomic_DNA"/>
</dbReference>
<evidence type="ECO:0000313" key="1">
    <source>
        <dbReference type="EMBL" id="TXE07784.1"/>
    </source>
</evidence>
<dbReference type="PANTHER" id="PTHR30164:SF2">
    <property type="entry name" value="PROTEIN MTFA"/>
    <property type="match status" value="1"/>
</dbReference>
<dbReference type="Proteomes" id="UP000321734">
    <property type="component" value="Unassembled WGS sequence"/>
</dbReference>
<dbReference type="AlphaFoldDB" id="A0A5C7AIG9"/>
<dbReference type="GO" id="GO:0008237">
    <property type="term" value="F:metallopeptidase activity"/>
    <property type="evidence" value="ECO:0007669"/>
    <property type="project" value="InterPro"/>
</dbReference>
<proteinExistence type="predicted"/>
<dbReference type="PANTHER" id="PTHR30164">
    <property type="entry name" value="MTFA PEPTIDASE"/>
    <property type="match status" value="1"/>
</dbReference>
<dbReference type="Pfam" id="PF06167">
    <property type="entry name" value="Peptidase_M90"/>
    <property type="match status" value="1"/>
</dbReference>
<organism evidence="1 2">
    <name type="scientific">Gelidibacter salicanalis</name>
    <dbReference type="NCBI Taxonomy" id="291193"/>
    <lineage>
        <taxon>Bacteria</taxon>
        <taxon>Pseudomonadati</taxon>
        <taxon>Bacteroidota</taxon>
        <taxon>Flavobacteriia</taxon>
        <taxon>Flavobacteriales</taxon>
        <taxon>Flavobacteriaceae</taxon>
        <taxon>Gelidibacter</taxon>
    </lineage>
</organism>
<sequence length="257" mass="29920">MVYIIVLIVGLVFGIHFYRKSQRRSVKPFPKHWRELLNTHVLYYQKLPKEKQPVFEQRMMQFLSEVYIDGVDVEIEDLDTVLIAASAVIPVFGFEEWHYSNLSGILVYPDNFNEDLQFGTGDSARHIGGVVGNGRFEKQMILSKKALHHGFKNTTDKQNTGIHEFVHLIDKLDGATDGIPERLLAHQYSIPWLNLIHKEMEAINDDKSDIRAYGGTKQAEFFAVASEYFFERPDLFKRKHPELYDMMVRSFKQPIKR</sequence>
<dbReference type="SUPFAM" id="SSF55486">
    <property type="entry name" value="Metalloproteases ('zincins'), catalytic domain"/>
    <property type="match status" value="1"/>
</dbReference>
<evidence type="ECO:0000313" key="2">
    <source>
        <dbReference type="Proteomes" id="UP000321734"/>
    </source>
</evidence>
<dbReference type="Gene3D" id="3.40.390.10">
    <property type="entry name" value="Collagenase (Catalytic Domain)"/>
    <property type="match status" value="1"/>
</dbReference>
<comment type="caution">
    <text evidence="1">The sequence shown here is derived from an EMBL/GenBank/DDBJ whole genome shotgun (WGS) entry which is preliminary data.</text>
</comment>
<dbReference type="GO" id="GO:0004177">
    <property type="term" value="F:aminopeptidase activity"/>
    <property type="evidence" value="ECO:0007669"/>
    <property type="project" value="TreeGrafter"/>
</dbReference>
<dbReference type="InterPro" id="IPR024079">
    <property type="entry name" value="MetalloPept_cat_dom_sf"/>
</dbReference>
<dbReference type="RefSeq" id="WP_146893180.1">
    <property type="nucleotide sequence ID" value="NZ_VORX01000004.1"/>
</dbReference>
<dbReference type="CDD" id="cd20169">
    <property type="entry name" value="Peptidase_M90_mtfA"/>
    <property type="match status" value="1"/>
</dbReference>
<dbReference type="Gene3D" id="1.10.472.150">
    <property type="entry name" value="Glucose-regulated metallo-peptidase M90, N-terminal domain"/>
    <property type="match status" value="1"/>
</dbReference>
<protein>
    <submittedName>
        <fullName evidence="1">Zinc-dependent peptidase</fullName>
    </submittedName>
</protein>
<accession>A0A5C7AIG9</accession>